<dbReference type="AlphaFoldDB" id="A0AAD9KL26"/>
<dbReference type="InterPro" id="IPR051561">
    <property type="entry name" value="FRAS1_ECM"/>
</dbReference>
<dbReference type="GO" id="GO:0007156">
    <property type="term" value="P:homophilic cell adhesion via plasma membrane adhesion molecules"/>
    <property type="evidence" value="ECO:0007669"/>
    <property type="project" value="InterPro"/>
</dbReference>
<evidence type="ECO:0000313" key="3">
    <source>
        <dbReference type="EMBL" id="KAK2173584.1"/>
    </source>
</evidence>
<dbReference type="PROSITE" id="PS50268">
    <property type="entry name" value="CADHERIN_2"/>
    <property type="match status" value="1"/>
</dbReference>
<dbReference type="InterPro" id="IPR002126">
    <property type="entry name" value="Cadherin-like_dom"/>
</dbReference>
<evidence type="ECO:0000259" key="2">
    <source>
        <dbReference type="PROSITE" id="PS50268"/>
    </source>
</evidence>
<accession>A0AAD9KL26</accession>
<evidence type="ECO:0000313" key="4">
    <source>
        <dbReference type="Proteomes" id="UP001209878"/>
    </source>
</evidence>
<sequence length="198" mass="21592">MQRLLTIIHEDSFGLSVSDGERSATTSVAVRVALVDDERPVPLRQRRGRAEVDEAGSVVLTSANIAATDNDTNDGNLVFSIVRGEQTTHFRQRDLWAKVVTYRHKDGEIGTKAKRDMVTFAVTDDIAAPVSEGSVLGLNITVRPVDNSAPRVLPGGPLFVKEASKATITTEVLTAHDVDTSDDELVFVISKQPRWGFH</sequence>
<reference evidence="3" key="1">
    <citation type="journal article" date="2023" name="Mol. Biol. Evol.">
        <title>Third-Generation Sequencing Reveals the Adaptive Role of the Epigenome in Three Deep-Sea Polychaetes.</title>
        <authorList>
            <person name="Perez M."/>
            <person name="Aroh O."/>
            <person name="Sun Y."/>
            <person name="Lan Y."/>
            <person name="Juniper S.K."/>
            <person name="Young C.R."/>
            <person name="Angers B."/>
            <person name="Qian P.Y."/>
        </authorList>
    </citation>
    <scope>NUCLEOTIDE SEQUENCE</scope>
    <source>
        <strain evidence="3">R07B-5</strain>
    </source>
</reference>
<name>A0AAD9KL26_RIDPI</name>
<dbReference type="Pfam" id="PF16184">
    <property type="entry name" value="Cadherin_3"/>
    <property type="match status" value="1"/>
</dbReference>
<dbReference type="Proteomes" id="UP001209878">
    <property type="component" value="Unassembled WGS sequence"/>
</dbReference>
<dbReference type="GO" id="GO:0009653">
    <property type="term" value="P:anatomical structure morphogenesis"/>
    <property type="evidence" value="ECO:0007669"/>
    <property type="project" value="TreeGrafter"/>
</dbReference>
<protein>
    <recommendedName>
        <fullName evidence="2">Cadherin domain-containing protein</fullName>
    </recommendedName>
</protein>
<dbReference type="PANTHER" id="PTHR45739:SF11">
    <property type="entry name" value="FRAS1-RELATED EXTRACELLULAR MATRIX PROTEIN 1-LIKE ISOFORM X1"/>
    <property type="match status" value="1"/>
</dbReference>
<evidence type="ECO:0000256" key="1">
    <source>
        <dbReference type="PROSITE-ProRule" id="PRU00043"/>
    </source>
</evidence>
<keyword evidence="4" id="KW-1185">Reference proteome</keyword>
<gene>
    <name evidence="3" type="ORF">NP493_866g01095</name>
</gene>
<dbReference type="EMBL" id="JAODUO010000865">
    <property type="protein sequence ID" value="KAK2173584.1"/>
    <property type="molecule type" value="Genomic_DNA"/>
</dbReference>
<proteinExistence type="predicted"/>
<feature type="domain" description="Cadherin" evidence="2">
    <location>
        <begin position="51"/>
        <end position="159"/>
    </location>
</feature>
<comment type="caution">
    <text evidence="3">The sequence shown here is derived from an EMBL/GenBank/DDBJ whole genome shotgun (WGS) entry which is preliminary data.</text>
</comment>
<dbReference type="GO" id="GO:0016020">
    <property type="term" value="C:membrane"/>
    <property type="evidence" value="ECO:0007669"/>
    <property type="project" value="InterPro"/>
</dbReference>
<dbReference type="GO" id="GO:0005509">
    <property type="term" value="F:calcium ion binding"/>
    <property type="evidence" value="ECO:0007669"/>
    <property type="project" value="UniProtKB-UniRule"/>
</dbReference>
<dbReference type="PANTHER" id="PTHR45739">
    <property type="entry name" value="MATRIX PROTEIN, PUTATIVE-RELATED"/>
    <property type="match status" value="1"/>
</dbReference>
<organism evidence="3 4">
    <name type="scientific">Ridgeia piscesae</name>
    <name type="common">Tubeworm</name>
    <dbReference type="NCBI Taxonomy" id="27915"/>
    <lineage>
        <taxon>Eukaryota</taxon>
        <taxon>Metazoa</taxon>
        <taxon>Spiralia</taxon>
        <taxon>Lophotrochozoa</taxon>
        <taxon>Annelida</taxon>
        <taxon>Polychaeta</taxon>
        <taxon>Sedentaria</taxon>
        <taxon>Canalipalpata</taxon>
        <taxon>Sabellida</taxon>
        <taxon>Siboglinidae</taxon>
        <taxon>Ridgeia</taxon>
    </lineage>
</organism>
<keyword evidence="1" id="KW-0106">Calcium</keyword>